<protein>
    <submittedName>
        <fullName evidence="2">Uncharacterized protein</fullName>
    </submittedName>
</protein>
<evidence type="ECO:0000313" key="2">
    <source>
        <dbReference type="EMBL" id="SNX85035.1"/>
    </source>
</evidence>
<gene>
    <name evidence="2" type="ORF">MEPE_03744</name>
</gene>
<dbReference type="EMBL" id="OAPG01000008">
    <property type="protein sequence ID" value="SNX85035.1"/>
    <property type="molecule type" value="Genomic_DNA"/>
</dbReference>
<proteinExistence type="predicted"/>
<accession>A0AAJ5C5S2</accession>
<comment type="caution">
    <text evidence="2">The sequence shown here is derived from an EMBL/GenBank/DDBJ whole genome shotgun (WGS) entry which is preliminary data.</text>
</comment>
<name>A0AAJ5C5S2_9BASI</name>
<dbReference type="Proteomes" id="UP001294444">
    <property type="component" value="Unassembled WGS sequence"/>
</dbReference>
<organism evidence="2 3">
    <name type="scientific">Melanopsichium pennsylvanicum</name>
    <dbReference type="NCBI Taxonomy" id="63383"/>
    <lineage>
        <taxon>Eukaryota</taxon>
        <taxon>Fungi</taxon>
        <taxon>Dikarya</taxon>
        <taxon>Basidiomycota</taxon>
        <taxon>Ustilaginomycotina</taxon>
        <taxon>Ustilaginomycetes</taxon>
        <taxon>Ustilaginales</taxon>
        <taxon>Ustilaginaceae</taxon>
        <taxon>Melanopsichium</taxon>
    </lineage>
</organism>
<feature type="compositionally biased region" description="Low complexity" evidence="1">
    <location>
        <begin position="207"/>
        <end position="223"/>
    </location>
</feature>
<reference evidence="2" key="1">
    <citation type="submission" date="2023-10" db="EMBL/GenBank/DDBJ databases">
        <authorList>
            <person name="Guldener U."/>
        </authorList>
    </citation>
    <scope>NUCLEOTIDE SEQUENCE</scope>
    <source>
        <strain evidence="2">Mp4</strain>
    </source>
</reference>
<sequence length="288" mass="31787">MLPTLLFTSFSFGFITVISFIIPRSAASHETQQAQSPPSPAFPIVYSPVELSQLCSKGENYCVYIDLVRRGGDVLANPVNATDNQGAFLFERKTYLDTPFHICHGGCCVHIDFDKQQDCVSLSYHDHPTGESGHLLARFADNVQKFIGPGKYTEKKLTTCSDQDQNKQDHGRLPYAVISGRGGPKKVTNHGQEHDQGNFNSGSTDANSGSNKVSSSNGNSDDNTTSDHTENSRTGTTITELSLHHKYVQQHPVQYQSNKNHDLVPLNAFIQNVNHNYFDDVTVSHLDS</sequence>
<evidence type="ECO:0000256" key="1">
    <source>
        <dbReference type="SAM" id="MobiDB-lite"/>
    </source>
</evidence>
<feature type="region of interest" description="Disordered" evidence="1">
    <location>
        <begin position="158"/>
        <end position="235"/>
    </location>
</feature>
<feature type="compositionally biased region" description="Polar residues" evidence="1">
    <location>
        <begin position="197"/>
        <end position="206"/>
    </location>
</feature>
<evidence type="ECO:0000313" key="3">
    <source>
        <dbReference type="Proteomes" id="UP001294444"/>
    </source>
</evidence>
<keyword evidence="3" id="KW-1185">Reference proteome</keyword>
<dbReference type="AlphaFoldDB" id="A0AAJ5C5S2"/>